<name>A0A286FDH0_9BACT</name>
<dbReference type="GO" id="GO:0008107">
    <property type="term" value="F:galactoside 2-alpha-L-fucosyltransferase activity"/>
    <property type="evidence" value="ECO:0007669"/>
    <property type="project" value="InterPro"/>
</dbReference>
<dbReference type="CDD" id="cd11301">
    <property type="entry name" value="Fut1_Fut2_like"/>
    <property type="match status" value="1"/>
</dbReference>
<dbReference type="Gene3D" id="3.40.50.11350">
    <property type="match status" value="1"/>
</dbReference>
<dbReference type="GO" id="GO:0005975">
    <property type="term" value="P:carbohydrate metabolic process"/>
    <property type="evidence" value="ECO:0007669"/>
    <property type="project" value="InterPro"/>
</dbReference>
<keyword evidence="1" id="KW-0328">Glycosyltransferase</keyword>
<keyword evidence="2 3" id="KW-0808">Transferase</keyword>
<accession>A0A286FDH0</accession>
<keyword evidence="4" id="KW-1185">Reference proteome</keyword>
<evidence type="ECO:0000256" key="1">
    <source>
        <dbReference type="ARBA" id="ARBA00022676"/>
    </source>
</evidence>
<dbReference type="Proteomes" id="UP000219452">
    <property type="component" value="Unassembled WGS sequence"/>
</dbReference>
<dbReference type="Pfam" id="PF01531">
    <property type="entry name" value="Glyco_transf_11"/>
    <property type="match status" value="1"/>
</dbReference>
<dbReference type="EMBL" id="OCNH01000001">
    <property type="protein sequence ID" value="SOD81233.1"/>
    <property type="molecule type" value="Genomic_DNA"/>
</dbReference>
<dbReference type="RefSeq" id="WP_097125330.1">
    <property type="nucleotide sequence ID" value="NZ_OCNH01000001.1"/>
</dbReference>
<dbReference type="GO" id="GO:0016020">
    <property type="term" value="C:membrane"/>
    <property type="evidence" value="ECO:0007669"/>
    <property type="project" value="InterPro"/>
</dbReference>
<sequence length="275" mass="32793">MKIHFISIVGGLGNQMFQYAYYLNYKKGNLLTYYLVVKYGKHNGFELDKAFSLPNNSVKSFSIKIIKKIFSRYIERVEDNDWGQFVSCNPTSKFIFYHTGYWQSEKYFNNIPNQIRNVFKFNDEKLNLKTRSILHYIDKHNTVSLHIRRGDYYDESYKGIFIDLCEDGYYDKAINKIKQLLNTSLIFIIFSDDISWVKANFHHDGFVYVDWNKGRDSWQDMYLMTRCKHSIISNSTFSWWGAWLNQNKGKTVIAPNKWFKFHIAEDIVPSNWIKI</sequence>
<evidence type="ECO:0000313" key="3">
    <source>
        <dbReference type="EMBL" id="SOD81233.1"/>
    </source>
</evidence>
<dbReference type="OrthoDB" id="9794601at2"/>
<evidence type="ECO:0000313" key="4">
    <source>
        <dbReference type="Proteomes" id="UP000219452"/>
    </source>
</evidence>
<protein>
    <submittedName>
        <fullName evidence="3">Glycosyl transferase family 11</fullName>
    </submittedName>
</protein>
<proteinExistence type="predicted"/>
<dbReference type="AlphaFoldDB" id="A0A286FDH0"/>
<dbReference type="InterPro" id="IPR002516">
    <property type="entry name" value="Glyco_trans_11"/>
</dbReference>
<evidence type="ECO:0000256" key="2">
    <source>
        <dbReference type="ARBA" id="ARBA00022679"/>
    </source>
</evidence>
<dbReference type="PANTHER" id="PTHR11927">
    <property type="entry name" value="GALACTOSIDE 2-L-FUCOSYLTRANSFERASE"/>
    <property type="match status" value="1"/>
</dbReference>
<dbReference type="PANTHER" id="PTHR11927:SF9">
    <property type="entry name" value="L-FUCOSYLTRANSFERASE"/>
    <property type="match status" value="1"/>
</dbReference>
<reference evidence="4" key="1">
    <citation type="submission" date="2017-09" db="EMBL/GenBank/DDBJ databases">
        <authorList>
            <person name="Varghese N."/>
            <person name="Submissions S."/>
        </authorList>
    </citation>
    <scope>NUCLEOTIDE SEQUENCE [LARGE SCALE GENOMIC DNA]</scope>
    <source>
        <strain evidence="4">DSM 29961</strain>
    </source>
</reference>
<gene>
    <name evidence="3" type="ORF">SAMN06269250_1720</name>
</gene>
<organism evidence="3 4">
    <name type="scientific">Spirosoma fluviale</name>
    <dbReference type="NCBI Taxonomy" id="1597977"/>
    <lineage>
        <taxon>Bacteria</taxon>
        <taxon>Pseudomonadati</taxon>
        <taxon>Bacteroidota</taxon>
        <taxon>Cytophagia</taxon>
        <taxon>Cytophagales</taxon>
        <taxon>Cytophagaceae</taxon>
        <taxon>Spirosoma</taxon>
    </lineage>
</organism>